<dbReference type="AlphaFoldDB" id="A0A2U3B6M7"/>
<accession>A0A2U3B6M7</accession>
<sequence length="250" mass="28897">MDVKNKTVSSKVLRYRYHKLLNAGLDGSYIHRSTGVSEKDICNSSARISYPNYLRFIQLLKLHGYGGLDTEIWEITIHDLVEELGSLPALCVNQPDAGSALNAYIRYRGLIGESDYLSCYQEEDQVVIQFSGETFAQAMPEFYAGTAVANFIILATILRWYIQEKPHHFDIDLVHDPVFPVDKYHTFFGSEVRFNREENYMRFDASLLKCKNKRLNPALMDFLLAQVEDEYDYINAIPAFRNQKQVDKRE</sequence>
<name>A0A2U3B6M7_9VIBR</name>
<dbReference type="GO" id="GO:0003700">
    <property type="term" value="F:DNA-binding transcription factor activity"/>
    <property type="evidence" value="ECO:0007669"/>
    <property type="project" value="TreeGrafter"/>
</dbReference>
<feature type="domain" description="HTH-type transcriptional regulator AraC-type N-terminal" evidence="2">
    <location>
        <begin position="83"/>
        <end position="211"/>
    </location>
</feature>
<keyword evidence="4" id="KW-1185">Reference proteome</keyword>
<comment type="caution">
    <text evidence="3">The sequence shown here is derived from an EMBL/GenBank/DDBJ whole genome shotgun (WGS) entry which is preliminary data.</text>
</comment>
<gene>
    <name evidence="3" type="ORF">DI392_15470</name>
</gene>
<dbReference type="Proteomes" id="UP000245362">
    <property type="component" value="Unassembled WGS sequence"/>
</dbReference>
<dbReference type="OrthoDB" id="6506763at2"/>
<evidence type="ECO:0000256" key="1">
    <source>
        <dbReference type="ARBA" id="ARBA00023125"/>
    </source>
</evidence>
<evidence type="ECO:0000313" key="4">
    <source>
        <dbReference type="Proteomes" id="UP000245362"/>
    </source>
</evidence>
<dbReference type="GO" id="GO:0005829">
    <property type="term" value="C:cytosol"/>
    <property type="evidence" value="ECO:0007669"/>
    <property type="project" value="TreeGrafter"/>
</dbReference>
<dbReference type="InterPro" id="IPR032687">
    <property type="entry name" value="AraC-type_N"/>
</dbReference>
<dbReference type="Pfam" id="PF12625">
    <property type="entry name" value="Arabinose_bd"/>
    <property type="match status" value="1"/>
</dbReference>
<dbReference type="GO" id="GO:0000976">
    <property type="term" value="F:transcription cis-regulatory region binding"/>
    <property type="evidence" value="ECO:0007669"/>
    <property type="project" value="TreeGrafter"/>
</dbReference>
<reference evidence="3 4" key="1">
    <citation type="submission" date="2018-05" db="EMBL/GenBank/DDBJ databases">
        <title>Vibrio limimaris sp. nov., isolated from marine sediment.</title>
        <authorList>
            <person name="Li C.-M."/>
        </authorList>
    </citation>
    <scope>NUCLEOTIDE SEQUENCE [LARGE SCALE GENOMIC DNA]</scope>
    <source>
        <strain evidence="3 4">E4404</strain>
    </source>
</reference>
<dbReference type="PANTHER" id="PTHR47894:SF1">
    <property type="entry name" value="HTH-TYPE TRANSCRIPTIONAL REGULATOR VQSM"/>
    <property type="match status" value="1"/>
</dbReference>
<evidence type="ECO:0000259" key="2">
    <source>
        <dbReference type="Pfam" id="PF12625"/>
    </source>
</evidence>
<keyword evidence="1" id="KW-0238">DNA-binding</keyword>
<proteinExistence type="predicted"/>
<evidence type="ECO:0000313" key="3">
    <source>
        <dbReference type="EMBL" id="PWI32453.1"/>
    </source>
</evidence>
<dbReference type="PANTHER" id="PTHR47894">
    <property type="entry name" value="HTH-TYPE TRANSCRIPTIONAL REGULATOR GADX"/>
    <property type="match status" value="1"/>
</dbReference>
<dbReference type="EMBL" id="QFWT01000009">
    <property type="protein sequence ID" value="PWI32453.1"/>
    <property type="molecule type" value="Genomic_DNA"/>
</dbReference>
<protein>
    <recommendedName>
        <fullName evidence="2">HTH-type transcriptional regulator AraC-type N-terminal domain-containing protein</fullName>
    </recommendedName>
</protein>
<organism evidence="3 4">
    <name type="scientific">Vibrio albus</name>
    <dbReference type="NCBI Taxonomy" id="2200953"/>
    <lineage>
        <taxon>Bacteria</taxon>
        <taxon>Pseudomonadati</taxon>
        <taxon>Pseudomonadota</taxon>
        <taxon>Gammaproteobacteria</taxon>
        <taxon>Vibrionales</taxon>
        <taxon>Vibrionaceae</taxon>
        <taxon>Vibrio</taxon>
    </lineage>
</organism>